<dbReference type="Proteomes" id="UP000292958">
    <property type="component" value="Unassembled WGS sequence"/>
</dbReference>
<proteinExistence type="predicted"/>
<evidence type="ECO:0000313" key="2">
    <source>
        <dbReference type="Proteomes" id="UP000292958"/>
    </source>
</evidence>
<gene>
    <name evidence="1" type="ORF">BDD14_3998</name>
</gene>
<protein>
    <submittedName>
        <fullName evidence="1">Uncharacterized protein</fullName>
    </submittedName>
</protein>
<keyword evidence="2" id="KW-1185">Reference proteome</keyword>
<name>A0A4Q7YYZ5_9BACT</name>
<dbReference type="AlphaFoldDB" id="A0A4Q7YYZ5"/>
<dbReference type="EMBL" id="SHKW01000001">
    <property type="protein sequence ID" value="RZU42415.1"/>
    <property type="molecule type" value="Genomic_DNA"/>
</dbReference>
<evidence type="ECO:0000313" key="1">
    <source>
        <dbReference type="EMBL" id="RZU42415.1"/>
    </source>
</evidence>
<organism evidence="1 2">
    <name type="scientific">Edaphobacter modestus</name>
    <dbReference type="NCBI Taxonomy" id="388466"/>
    <lineage>
        <taxon>Bacteria</taxon>
        <taxon>Pseudomonadati</taxon>
        <taxon>Acidobacteriota</taxon>
        <taxon>Terriglobia</taxon>
        <taxon>Terriglobales</taxon>
        <taxon>Acidobacteriaceae</taxon>
        <taxon>Edaphobacter</taxon>
    </lineage>
</organism>
<comment type="caution">
    <text evidence="1">The sequence shown here is derived from an EMBL/GenBank/DDBJ whole genome shotgun (WGS) entry which is preliminary data.</text>
</comment>
<reference evidence="1 2" key="1">
    <citation type="submission" date="2019-02" db="EMBL/GenBank/DDBJ databases">
        <title>Genomic Encyclopedia of Archaeal and Bacterial Type Strains, Phase II (KMG-II): from individual species to whole genera.</title>
        <authorList>
            <person name="Goeker M."/>
        </authorList>
    </citation>
    <scope>NUCLEOTIDE SEQUENCE [LARGE SCALE GENOMIC DNA]</scope>
    <source>
        <strain evidence="1 2">DSM 18101</strain>
    </source>
</reference>
<sequence>MVFADPLPCIFLYTYARVGDSQHNDCQRIIGCVPSGDTQNPAVFWGMSHYKQLPVEQLKRLAACMVIAGGKRNSAIVGGFEMVLCTKDGCVRVDEASTKELQRLAHAKLHAIGELIMSKHRRRTVRT</sequence>
<accession>A0A4Q7YYZ5</accession>